<evidence type="ECO:0000256" key="5">
    <source>
        <dbReference type="ARBA" id="ARBA00022692"/>
    </source>
</evidence>
<dbReference type="PANTHER" id="PTHR10791:SF131">
    <property type="entry name" value="BIDIRECTIONAL SUGAR TRANSPORTER SWEET"/>
    <property type="match status" value="1"/>
</dbReference>
<dbReference type="Pfam" id="PF03083">
    <property type="entry name" value="MtN3_slv"/>
    <property type="match status" value="2"/>
</dbReference>
<dbReference type="RefSeq" id="XP_021282606.1">
    <property type="nucleotide sequence ID" value="XM_021426931.1"/>
</dbReference>
<evidence type="ECO:0000256" key="6">
    <source>
        <dbReference type="ARBA" id="ARBA00022737"/>
    </source>
</evidence>
<evidence type="ECO:0000256" key="9">
    <source>
        <dbReference type="RuleBase" id="RU910715"/>
    </source>
</evidence>
<keyword evidence="10" id="KW-1185">Reference proteome</keyword>
<dbReference type="GO" id="GO:0012505">
    <property type="term" value="C:endomembrane system"/>
    <property type="evidence" value="ECO:0007669"/>
    <property type="project" value="UniProtKB-SubCell"/>
</dbReference>
<gene>
    <name evidence="11" type="primary">LOC110415315</name>
</gene>
<keyword evidence="3 9" id="KW-0813">Transport</keyword>
<feature type="transmembrane region" description="Helical" evidence="9">
    <location>
        <begin position="214"/>
        <end position="236"/>
    </location>
</feature>
<proteinExistence type="inferred from homology"/>
<dbReference type="Proteomes" id="UP000504621">
    <property type="component" value="Unplaced"/>
</dbReference>
<dbReference type="FunFam" id="1.20.1280.290:FF:000002">
    <property type="entry name" value="Bidirectional sugar transporter SWEET"/>
    <property type="match status" value="1"/>
</dbReference>
<feature type="transmembrane region" description="Helical" evidence="9">
    <location>
        <begin position="181"/>
        <end position="202"/>
    </location>
</feature>
<evidence type="ECO:0000256" key="4">
    <source>
        <dbReference type="ARBA" id="ARBA00022597"/>
    </source>
</evidence>
<dbReference type="InterPro" id="IPR047664">
    <property type="entry name" value="SWEET"/>
</dbReference>
<keyword evidence="6" id="KW-0677">Repeat</keyword>
<dbReference type="Gene3D" id="1.20.1280.290">
    <property type="match status" value="2"/>
</dbReference>
<evidence type="ECO:0000256" key="3">
    <source>
        <dbReference type="ARBA" id="ARBA00022448"/>
    </source>
</evidence>
<protein>
    <recommendedName>
        <fullName evidence="9">Bidirectional sugar transporter SWEET</fullName>
    </recommendedName>
</protein>
<dbReference type="FunFam" id="1.20.1280.290:FF:000001">
    <property type="entry name" value="Bidirectional sugar transporter SWEET"/>
    <property type="match status" value="1"/>
</dbReference>
<feature type="transmembrane region" description="Helical" evidence="9">
    <location>
        <begin position="242"/>
        <end position="263"/>
    </location>
</feature>
<name>A0A6J1A7A2_9ROSI</name>
<dbReference type="AlphaFoldDB" id="A0A6J1A7A2"/>
<feature type="transmembrane region" description="Helical" evidence="9">
    <location>
        <begin position="97"/>
        <end position="114"/>
    </location>
</feature>
<sequence>MSSSLTSLVPSDIKTLSEFGNLRDHNNSNTAVDLQSKNLHSSSEFFFFQLVYSLSMVTLVTIFGLLGNITTGLVYLSPAKTFWHIVQRGSTEEFDSLPYVVKLLNGYMWVYYGVVKPNSILVATINGFGAALELIYVIIFLILAPPRMRVITAILFGILDVVFPVAVVLISQLSFNREMQINISGFLSLLFSVATYGSPLSIMKTVVTTKSVEYMPFLLSFILFINGLTWTVYAVLTRDWFIGIPNGSGFVLGTAQLVLYAMYWKPKQSKRTSDNVEDDWQHEHLIADSGPSLKNNESRADA</sequence>
<comment type="similarity">
    <text evidence="2 9">Belongs to the SWEET sugar transporter family.</text>
</comment>
<dbReference type="PANTHER" id="PTHR10791">
    <property type="entry name" value="RAG1-ACTIVATING PROTEIN 1"/>
    <property type="match status" value="1"/>
</dbReference>
<feature type="transmembrane region" description="Helical" evidence="9">
    <location>
        <begin position="150"/>
        <end position="175"/>
    </location>
</feature>
<keyword evidence="4 9" id="KW-0762">Sugar transport</keyword>
<accession>A0A6J1A7A2</accession>
<dbReference type="GO" id="GO:0005886">
    <property type="term" value="C:plasma membrane"/>
    <property type="evidence" value="ECO:0007669"/>
    <property type="project" value="UniProtKB-SubCell"/>
</dbReference>
<keyword evidence="7 9" id="KW-1133">Transmembrane helix</keyword>
<dbReference type="GO" id="GO:0051260">
    <property type="term" value="P:protein homooligomerization"/>
    <property type="evidence" value="ECO:0007669"/>
    <property type="project" value="UniProtKB-ARBA"/>
</dbReference>
<keyword evidence="5 9" id="KW-0812">Transmembrane</keyword>
<evidence type="ECO:0000256" key="8">
    <source>
        <dbReference type="ARBA" id="ARBA00023136"/>
    </source>
</evidence>
<evidence type="ECO:0000313" key="10">
    <source>
        <dbReference type="Proteomes" id="UP000504621"/>
    </source>
</evidence>
<evidence type="ECO:0000313" key="11">
    <source>
        <dbReference type="RefSeq" id="XP_021282606.1"/>
    </source>
</evidence>
<dbReference type="GeneID" id="110415315"/>
<dbReference type="GO" id="GO:0051119">
    <property type="term" value="F:sugar transmembrane transporter activity"/>
    <property type="evidence" value="ECO:0007669"/>
    <property type="project" value="InterPro"/>
</dbReference>
<feature type="transmembrane region" description="Helical" evidence="9">
    <location>
        <begin position="120"/>
        <end position="143"/>
    </location>
</feature>
<dbReference type="OrthoDB" id="409725at2759"/>
<comment type="function">
    <text evidence="9">Mediates both low-affinity uptake and efflux of sugar across the membrane.</text>
</comment>
<evidence type="ECO:0000256" key="7">
    <source>
        <dbReference type="ARBA" id="ARBA00022989"/>
    </source>
</evidence>
<reference evidence="11" key="1">
    <citation type="submission" date="2025-08" db="UniProtKB">
        <authorList>
            <consortium name="RefSeq"/>
        </authorList>
    </citation>
    <scope>IDENTIFICATION</scope>
    <source>
        <tissue evidence="11">Leaf</tissue>
    </source>
</reference>
<keyword evidence="8 9" id="KW-0472">Membrane</keyword>
<dbReference type="InterPro" id="IPR004316">
    <property type="entry name" value="SWEET_rpt"/>
</dbReference>
<organism evidence="10 11">
    <name type="scientific">Herrania umbratica</name>
    <dbReference type="NCBI Taxonomy" id="108875"/>
    <lineage>
        <taxon>Eukaryota</taxon>
        <taxon>Viridiplantae</taxon>
        <taxon>Streptophyta</taxon>
        <taxon>Embryophyta</taxon>
        <taxon>Tracheophyta</taxon>
        <taxon>Spermatophyta</taxon>
        <taxon>Magnoliopsida</taxon>
        <taxon>eudicotyledons</taxon>
        <taxon>Gunneridae</taxon>
        <taxon>Pentapetalae</taxon>
        <taxon>rosids</taxon>
        <taxon>malvids</taxon>
        <taxon>Malvales</taxon>
        <taxon>Malvaceae</taxon>
        <taxon>Byttnerioideae</taxon>
        <taxon>Herrania</taxon>
    </lineage>
</organism>
<comment type="subcellular location">
    <subcellularLocation>
        <location evidence="9">Cell membrane</location>
        <topology evidence="9">Multi-pass membrane protein</topology>
    </subcellularLocation>
    <subcellularLocation>
        <location evidence="1">Endomembrane system</location>
        <topology evidence="1">Multi-pass membrane protein</topology>
    </subcellularLocation>
</comment>
<feature type="transmembrane region" description="Helical" evidence="9">
    <location>
        <begin position="46"/>
        <end position="76"/>
    </location>
</feature>
<evidence type="ECO:0000256" key="1">
    <source>
        <dbReference type="ARBA" id="ARBA00004127"/>
    </source>
</evidence>
<evidence type="ECO:0000256" key="2">
    <source>
        <dbReference type="ARBA" id="ARBA00007809"/>
    </source>
</evidence>